<feature type="non-terminal residue" evidence="1">
    <location>
        <position position="70"/>
    </location>
</feature>
<gene>
    <name evidence="1" type="ORF">L9F63_008077</name>
</gene>
<feature type="non-terminal residue" evidence="1">
    <location>
        <position position="1"/>
    </location>
</feature>
<sequence>SDSLIRTLHVLTENSAHQRLDEYTIIKRIKKERLDYLEKKNITNACEDMFTLSLSKSNYYINKCSIAFFN</sequence>
<dbReference type="AlphaFoldDB" id="A0AAD7Z779"/>
<protein>
    <submittedName>
        <fullName evidence="1">Uncharacterized protein</fullName>
    </submittedName>
</protein>
<accession>A0AAD7Z779</accession>
<reference evidence="1" key="1">
    <citation type="journal article" date="2023" name="IScience">
        <title>Live-bearing cockroach genome reveals convergent evolutionary mechanisms linked to viviparity in insects and beyond.</title>
        <authorList>
            <person name="Fouks B."/>
            <person name="Harrison M.C."/>
            <person name="Mikhailova A.A."/>
            <person name="Marchal E."/>
            <person name="English S."/>
            <person name="Carruthers M."/>
            <person name="Jennings E.C."/>
            <person name="Chiamaka E.L."/>
            <person name="Frigard R.A."/>
            <person name="Pippel M."/>
            <person name="Attardo G.M."/>
            <person name="Benoit J.B."/>
            <person name="Bornberg-Bauer E."/>
            <person name="Tobe S.S."/>
        </authorList>
    </citation>
    <scope>NUCLEOTIDE SEQUENCE</scope>
    <source>
        <strain evidence="1">Stay&amp;Tobe</strain>
    </source>
</reference>
<organism evidence="1 2">
    <name type="scientific">Diploptera punctata</name>
    <name type="common">Pacific beetle cockroach</name>
    <dbReference type="NCBI Taxonomy" id="6984"/>
    <lineage>
        <taxon>Eukaryota</taxon>
        <taxon>Metazoa</taxon>
        <taxon>Ecdysozoa</taxon>
        <taxon>Arthropoda</taxon>
        <taxon>Hexapoda</taxon>
        <taxon>Insecta</taxon>
        <taxon>Pterygota</taxon>
        <taxon>Neoptera</taxon>
        <taxon>Polyneoptera</taxon>
        <taxon>Dictyoptera</taxon>
        <taxon>Blattodea</taxon>
        <taxon>Blaberoidea</taxon>
        <taxon>Blaberidae</taxon>
        <taxon>Diplopterinae</taxon>
        <taxon>Diploptera</taxon>
    </lineage>
</organism>
<dbReference type="Proteomes" id="UP001233999">
    <property type="component" value="Unassembled WGS sequence"/>
</dbReference>
<evidence type="ECO:0000313" key="2">
    <source>
        <dbReference type="Proteomes" id="UP001233999"/>
    </source>
</evidence>
<comment type="caution">
    <text evidence="1">The sequence shown here is derived from an EMBL/GenBank/DDBJ whole genome shotgun (WGS) entry which is preliminary data.</text>
</comment>
<name>A0AAD7Z779_DIPPU</name>
<reference evidence="1" key="2">
    <citation type="submission" date="2023-05" db="EMBL/GenBank/DDBJ databases">
        <authorList>
            <person name="Fouks B."/>
        </authorList>
    </citation>
    <scope>NUCLEOTIDE SEQUENCE</scope>
    <source>
        <strain evidence="1">Stay&amp;Tobe</strain>
        <tissue evidence="1">Testes</tissue>
    </source>
</reference>
<evidence type="ECO:0000313" key="1">
    <source>
        <dbReference type="EMBL" id="KAJ9574763.1"/>
    </source>
</evidence>
<dbReference type="EMBL" id="JASPKZ010010264">
    <property type="protein sequence ID" value="KAJ9574763.1"/>
    <property type="molecule type" value="Genomic_DNA"/>
</dbReference>
<proteinExistence type="predicted"/>
<keyword evidence="2" id="KW-1185">Reference proteome</keyword>